<sequence length="222" mass="22788">MRFTSAVFFSGLLAAVSAHFQLQYPPPRGDFVEDDEPTFCDGYANAVSNRTVFPTTGGKISINSEHPQWTLGGIIATVQNPDSFDNFKANNAFQYVVPFFKTSGEGGFCFPLDLAAQNISGVQDGANVTIQLIFDGGDGQLYQCADLTLSDSATVPDSVSCTNATDAAVTPVSTGVATATATSPASSTASASATQTSNAASAKNVMGLFGAAGVLAAIAAML</sequence>
<dbReference type="GO" id="GO:0098552">
    <property type="term" value="C:side of membrane"/>
    <property type="evidence" value="ECO:0007669"/>
    <property type="project" value="UniProtKB-KW"/>
</dbReference>
<comment type="caution">
    <text evidence="10">The sequence shown here is derived from an EMBL/GenBank/DDBJ whole genome shotgun (WGS) entry which is preliminary data.</text>
</comment>
<dbReference type="InterPro" id="IPR046936">
    <property type="entry name" value="BIM1-like"/>
</dbReference>
<keyword evidence="5" id="KW-0472">Membrane</keyword>
<evidence type="ECO:0000256" key="7">
    <source>
        <dbReference type="ARBA" id="ARBA00023288"/>
    </source>
</evidence>
<dbReference type="GO" id="GO:0005886">
    <property type="term" value="C:plasma membrane"/>
    <property type="evidence" value="ECO:0007669"/>
    <property type="project" value="UniProtKB-SubCell"/>
</dbReference>
<evidence type="ECO:0000256" key="6">
    <source>
        <dbReference type="ARBA" id="ARBA00023180"/>
    </source>
</evidence>
<dbReference type="CDD" id="cd21176">
    <property type="entry name" value="LPMO_auxiliary-like"/>
    <property type="match status" value="1"/>
</dbReference>
<reference evidence="10 11" key="1">
    <citation type="submission" date="2016-10" db="EMBL/GenBank/DDBJ databases">
        <title>Genome sequence of the basidiomycete white-rot fungus Trametes pubescens.</title>
        <authorList>
            <person name="Makela M.R."/>
            <person name="Granchi Z."/>
            <person name="Peng M."/>
            <person name="De Vries R.P."/>
            <person name="Grigoriev I."/>
            <person name="Riley R."/>
            <person name="Hilden K."/>
        </authorList>
    </citation>
    <scope>NUCLEOTIDE SEQUENCE [LARGE SCALE GENOMIC DNA]</scope>
    <source>
        <strain evidence="10 11">FBCC735</strain>
    </source>
</reference>
<accession>A0A1M2VY90</accession>
<dbReference type="EMBL" id="MNAD01000475">
    <property type="protein sequence ID" value="OJT12574.1"/>
    <property type="molecule type" value="Genomic_DNA"/>
</dbReference>
<dbReference type="AlphaFoldDB" id="A0A1M2VY90"/>
<dbReference type="PANTHER" id="PTHR34992:SF1">
    <property type="entry name" value="COPPER ACQUISITION FACTOR BIM1-LIKE DOMAIN-CONTAINING PROTEIN"/>
    <property type="match status" value="1"/>
</dbReference>
<keyword evidence="7" id="KW-0449">Lipoprotein</keyword>
<dbReference type="STRING" id="154538.A0A1M2VY90"/>
<dbReference type="OrthoDB" id="2146436at2759"/>
<evidence type="ECO:0000256" key="8">
    <source>
        <dbReference type="SAM" id="SignalP"/>
    </source>
</evidence>
<feature type="domain" description="Copper acquisition factor BIM1-like" evidence="9">
    <location>
        <begin position="17"/>
        <end position="166"/>
    </location>
</feature>
<dbReference type="Proteomes" id="UP000184267">
    <property type="component" value="Unassembled WGS sequence"/>
</dbReference>
<organism evidence="10 11">
    <name type="scientific">Trametes pubescens</name>
    <name type="common">White-rot fungus</name>
    <dbReference type="NCBI Taxonomy" id="154538"/>
    <lineage>
        <taxon>Eukaryota</taxon>
        <taxon>Fungi</taxon>
        <taxon>Dikarya</taxon>
        <taxon>Basidiomycota</taxon>
        <taxon>Agaricomycotina</taxon>
        <taxon>Agaricomycetes</taxon>
        <taxon>Polyporales</taxon>
        <taxon>Polyporaceae</taxon>
        <taxon>Trametes</taxon>
    </lineage>
</organism>
<evidence type="ECO:0000256" key="1">
    <source>
        <dbReference type="ARBA" id="ARBA00004609"/>
    </source>
</evidence>
<proteinExistence type="predicted"/>
<protein>
    <recommendedName>
        <fullName evidence="9">Copper acquisition factor BIM1-like domain-containing protein</fullName>
    </recommendedName>
</protein>
<dbReference type="OMA" id="CLPHVEI"/>
<dbReference type="PANTHER" id="PTHR34992">
    <property type="entry name" value="HYPHAL ANASTAMOSIS-7 PROTEIN"/>
    <property type="match status" value="1"/>
</dbReference>
<evidence type="ECO:0000259" key="9">
    <source>
        <dbReference type="Pfam" id="PF20238"/>
    </source>
</evidence>
<comment type="subcellular location">
    <subcellularLocation>
        <location evidence="1">Cell membrane</location>
        <topology evidence="1">Lipid-anchor</topology>
        <topology evidence="1">GPI-anchor</topology>
    </subcellularLocation>
</comment>
<gene>
    <name evidence="10" type="ORF">TRAPUB_10815</name>
</gene>
<evidence type="ECO:0000313" key="11">
    <source>
        <dbReference type="Proteomes" id="UP000184267"/>
    </source>
</evidence>
<keyword evidence="2" id="KW-1003">Cell membrane</keyword>
<dbReference type="InterPro" id="IPR046530">
    <property type="entry name" value="BIM1-like_dom"/>
</dbReference>
<keyword evidence="11" id="KW-1185">Reference proteome</keyword>
<evidence type="ECO:0000256" key="3">
    <source>
        <dbReference type="ARBA" id="ARBA00022622"/>
    </source>
</evidence>
<feature type="chain" id="PRO_5013335987" description="Copper acquisition factor BIM1-like domain-containing protein" evidence="8">
    <location>
        <begin position="19"/>
        <end position="222"/>
    </location>
</feature>
<name>A0A1M2VY90_TRAPU</name>
<evidence type="ECO:0000256" key="4">
    <source>
        <dbReference type="ARBA" id="ARBA00022729"/>
    </source>
</evidence>
<evidence type="ECO:0000256" key="5">
    <source>
        <dbReference type="ARBA" id="ARBA00023136"/>
    </source>
</evidence>
<keyword evidence="3" id="KW-0336">GPI-anchor</keyword>
<keyword evidence="4 8" id="KW-0732">Signal</keyword>
<evidence type="ECO:0000256" key="2">
    <source>
        <dbReference type="ARBA" id="ARBA00022475"/>
    </source>
</evidence>
<evidence type="ECO:0000313" key="10">
    <source>
        <dbReference type="EMBL" id="OJT12574.1"/>
    </source>
</evidence>
<feature type="signal peptide" evidence="8">
    <location>
        <begin position="1"/>
        <end position="18"/>
    </location>
</feature>
<keyword evidence="6" id="KW-0325">Glycoprotein</keyword>
<dbReference type="Pfam" id="PF20238">
    <property type="entry name" value="BIM1-like_dom"/>
    <property type="match status" value="1"/>
</dbReference>